<feature type="transmembrane region" description="Helical" evidence="1">
    <location>
        <begin position="25"/>
        <end position="44"/>
    </location>
</feature>
<name>A0A1S8AB13_ROSNE</name>
<gene>
    <name evidence="2" type="ORF">SAMD00023353_9600230</name>
</gene>
<evidence type="ECO:0000313" key="3">
    <source>
        <dbReference type="Proteomes" id="UP000054516"/>
    </source>
</evidence>
<dbReference type="AlphaFoldDB" id="A0A1S8AB13"/>
<reference evidence="2" key="1">
    <citation type="submission" date="2016-03" db="EMBL/GenBank/DDBJ databases">
        <title>Draft genome sequence of Rosellinia necatrix.</title>
        <authorList>
            <person name="Kanematsu S."/>
        </authorList>
    </citation>
    <scope>NUCLEOTIDE SEQUENCE [LARGE SCALE GENOMIC DNA]</scope>
    <source>
        <strain evidence="2">W97</strain>
    </source>
</reference>
<keyword evidence="1" id="KW-1133">Transmembrane helix</keyword>
<organism evidence="2">
    <name type="scientific">Rosellinia necatrix</name>
    <name type="common">White root-rot fungus</name>
    <dbReference type="NCBI Taxonomy" id="77044"/>
    <lineage>
        <taxon>Eukaryota</taxon>
        <taxon>Fungi</taxon>
        <taxon>Dikarya</taxon>
        <taxon>Ascomycota</taxon>
        <taxon>Pezizomycotina</taxon>
        <taxon>Sordariomycetes</taxon>
        <taxon>Xylariomycetidae</taxon>
        <taxon>Xylariales</taxon>
        <taxon>Xylariaceae</taxon>
        <taxon>Rosellinia</taxon>
    </lineage>
</organism>
<accession>A0A1S8AB13</accession>
<protein>
    <submittedName>
        <fullName evidence="2">Uncharacterized protein</fullName>
    </submittedName>
</protein>
<evidence type="ECO:0000313" key="2">
    <source>
        <dbReference type="EMBL" id="GAW27267.1"/>
    </source>
</evidence>
<proteinExistence type="predicted"/>
<dbReference type="EMBL" id="DF977541">
    <property type="protein sequence ID" value="GAW27267.1"/>
    <property type="molecule type" value="Genomic_DNA"/>
</dbReference>
<sequence length="68" mass="7369">MASTARPPKSQEMQGARIEPSPSALVGWLVGWSAGCIARAFFFFGDDKKWRAGSADADWRGLAWIGVV</sequence>
<evidence type="ECO:0000256" key="1">
    <source>
        <dbReference type="SAM" id="Phobius"/>
    </source>
</evidence>
<keyword evidence="1" id="KW-0472">Membrane</keyword>
<dbReference type="Proteomes" id="UP000054516">
    <property type="component" value="Unassembled WGS sequence"/>
</dbReference>
<keyword evidence="1" id="KW-0812">Transmembrane</keyword>
<keyword evidence="3" id="KW-1185">Reference proteome</keyword>